<keyword evidence="7" id="KW-1185">Reference proteome</keyword>
<dbReference type="InterPro" id="IPR036188">
    <property type="entry name" value="FAD/NAD-bd_sf"/>
</dbReference>
<comment type="caution">
    <text evidence="6">The sequence shown here is derived from an EMBL/GenBank/DDBJ whole genome shotgun (WGS) entry which is preliminary data.</text>
</comment>
<dbReference type="Pfam" id="PF03486">
    <property type="entry name" value="HI0933_like"/>
    <property type="match status" value="1"/>
</dbReference>
<dbReference type="PRINTS" id="PR00411">
    <property type="entry name" value="PNDRDTASEI"/>
</dbReference>
<evidence type="ECO:0000259" key="4">
    <source>
        <dbReference type="Pfam" id="PF03486"/>
    </source>
</evidence>
<dbReference type="InterPro" id="IPR004792">
    <property type="entry name" value="BaiN-like"/>
</dbReference>
<protein>
    <submittedName>
        <fullName evidence="6">HI0933 family protein</fullName>
    </submittedName>
</protein>
<sequence>MGESQLKVLVVGGGPAGMMAAGQAAAAGASVTLLERNDRLGKKLAITGKGRGNVTNDADVEEIIAQFPGNGTFLYGPIYRFTNDDVRRFFAELGVPTVVERGGRVFPKSQKASDLVQAMERFLVKTGVRVQKGERVTRLSVAGGSVVGVKCGEKEITADAVILATGGASYPATGSTGDGYRLAEKAGHAVVKPRPALVPLEVAEKWVPELTGLALKNVSARVLVEGRLAAEEFGEMLFTHYGVSGPIILTLSREATGALNRGKKTQIQINLKPALTPQQLDARLVRDFDKYSRKQFKNSLDDLLPQKLIEPVVRLSGISGDVPVNQITKQQRIKLAETLTALTLNVTAMRPLREAIVTAGGVNVKEIDPATMESKLVKNLYFAGELIDVDGNTGGYNLQAAFSTGFVAGISAGKQE</sequence>
<keyword evidence="2" id="KW-0285">Flavoprotein</keyword>
<dbReference type="InterPro" id="IPR023166">
    <property type="entry name" value="BaiN-like_dom_sf"/>
</dbReference>
<keyword evidence="3" id="KW-0274">FAD</keyword>
<dbReference type="SUPFAM" id="SSF160996">
    <property type="entry name" value="HI0933 insert domain-like"/>
    <property type="match status" value="1"/>
</dbReference>
<evidence type="ECO:0000313" key="6">
    <source>
        <dbReference type="EMBL" id="EEG78249.1"/>
    </source>
</evidence>
<dbReference type="InterPro" id="IPR057661">
    <property type="entry name" value="RsdA/BaiN/AoA(So)_Rossmann"/>
</dbReference>
<dbReference type="STRING" id="555088.DealDRAFT_0664"/>
<dbReference type="Pfam" id="PF22780">
    <property type="entry name" value="HI0933_like_1st"/>
    <property type="match status" value="1"/>
</dbReference>
<dbReference type="PANTHER" id="PTHR42887:SF2">
    <property type="entry name" value="OS12G0638800 PROTEIN"/>
    <property type="match status" value="1"/>
</dbReference>
<organism evidence="6 7">
    <name type="scientific">Dethiobacter alkaliphilus AHT 1</name>
    <dbReference type="NCBI Taxonomy" id="555088"/>
    <lineage>
        <taxon>Bacteria</taxon>
        <taxon>Bacillati</taxon>
        <taxon>Bacillota</taxon>
        <taxon>Dethiobacteria</taxon>
        <taxon>Dethiobacterales</taxon>
        <taxon>Dethiobacteraceae</taxon>
        <taxon>Dethiobacter</taxon>
    </lineage>
</organism>
<dbReference type="OrthoDB" id="9773233at2"/>
<reference evidence="6 7" key="1">
    <citation type="submission" date="2009-02" db="EMBL/GenBank/DDBJ databases">
        <title>Sequencing of the draft genome and assembly of Dethiobacter alkaliphilus AHT 1.</title>
        <authorList>
            <consortium name="US DOE Joint Genome Institute (JGI-PGF)"/>
            <person name="Lucas S."/>
            <person name="Copeland A."/>
            <person name="Lapidus A."/>
            <person name="Glavina del Rio T."/>
            <person name="Dalin E."/>
            <person name="Tice H."/>
            <person name="Bruce D."/>
            <person name="Goodwin L."/>
            <person name="Pitluck S."/>
            <person name="Larimer F."/>
            <person name="Land M.L."/>
            <person name="Hauser L."/>
            <person name="Muyzer G."/>
        </authorList>
    </citation>
    <scope>NUCLEOTIDE SEQUENCE [LARGE SCALE GENOMIC DNA]</scope>
    <source>
        <strain evidence="6 7">AHT 1</strain>
    </source>
</reference>
<name>C0GDV5_DETAL</name>
<dbReference type="eggNOG" id="COG2081">
    <property type="taxonomic scope" value="Bacteria"/>
</dbReference>
<dbReference type="PRINTS" id="PR00368">
    <property type="entry name" value="FADPNR"/>
</dbReference>
<dbReference type="Proteomes" id="UP000006443">
    <property type="component" value="Unassembled WGS sequence"/>
</dbReference>
<dbReference type="Gene3D" id="2.40.30.10">
    <property type="entry name" value="Translation factors"/>
    <property type="match status" value="1"/>
</dbReference>
<dbReference type="PANTHER" id="PTHR42887">
    <property type="entry name" value="OS12G0638800 PROTEIN"/>
    <property type="match status" value="1"/>
</dbReference>
<evidence type="ECO:0000313" key="7">
    <source>
        <dbReference type="Proteomes" id="UP000006443"/>
    </source>
</evidence>
<evidence type="ECO:0000259" key="5">
    <source>
        <dbReference type="Pfam" id="PF22780"/>
    </source>
</evidence>
<evidence type="ECO:0000256" key="3">
    <source>
        <dbReference type="ARBA" id="ARBA00022827"/>
    </source>
</evidence>
<proteinExistence type="predicted"/>
<evidence type="ECO:0000256" key="2">
    <source>
        <dbReference type="ARBA" id="ARBA00022630"/>
    </source>
</evidence>
<feature type="domain" description="RsdA/BaiN/AoA(So)-like Rossmann fold-like" evidence="4">
    <location>
        <begin position="7"/>
        <end position="409"/>
    </location>
</feature>
<gene>
    <name evidence="6" type="ORF">DealDRAFT_0664</name>
</gene>
<dbReference type="RefSeq" id="WP_008514856.1">
    <property type="nucleotide sequence ID" value="NZ_ACJM01000003.1"/>
</dbReference>
<dbReference type="SUPFAM" id="SSF51905">
    <property type="entry name" value="FAD/NAD(P)-binding domain"/>
    <property type="match status" value="1"/>
</dbReference>
<accession>C0GDV5</accession>
<dbReference type="Gene3D" id="3.50.50.60">
    <property type="entry name" value="FAD/NAD(P)-binding domain"/>
    <property type="match status" value="1"/>
</dbReference>
<dbReference type="NCBIfam" id="TIGR00275">
    <property type="entry name" value="aminoacetone oxidase family FAD-binding enzyme"/>
    <property type="match status" value="1"/>
</dbReference>
<comment type="cofactor">
    <cofactor evidence="1">
        <name>FAD</name>
        <dbReference type="ChEBI" id="CHEBI:57692"/>
    </cofactor>
</comment>
<feature type="domain" description="RsdA/BaiN/AoA(So)-like insert" evidence="5">
    <location>
        <begin position="194"/>
        <end position="357"/>
    </location>
</feature>
<dbReference type="AlphaFoldDB" id="C0GDV5"/>
<dbReference type="Gene3D" id="1.10.8.260">
    <property type="entry name" value="HI0933 insert domain-like"/>
    <property type="match status" value="1"/>
</dbReference>
<dbReference type="InterPro" id="IPR055178">
    <property type="entry name" value="RsdA/BaiN/AoA(So)-like_dom"/>
</dbReference>
<dbReference type="EMBL" id="ACJM01000003">
    <property type="protein sequence ID" value="EEG78249.1"/>
    <property type="molecule type" value="Genomic_DNA"/>
</dbReference>
<evidence type="ECO:0000256" key="1">
    <source>
        <dbReference type="ARBA" id="ARBA00001974"/>
    </source>
</evidence>